<dbReference type="InterPro" id="IPR036296">
    <property type="entry name" value="SKP1-like_dim_sf"/>
</dbReference>
<evidence type="ECO:0000256" key="1">
    <source>
        <dbReference type="ARBA" id="ARBA00004906"/>
    </source>
</evidence>
<dbReference type="Pfam" id="PF01466">
    <property type="entry name" value="Skp1"/>
    <property type="match status" value="1"/>
</dbReference>
<organism evidence="4">
    <name type="scientific">Brassica campestris</name>
    <name type="common">Field mustard</name>
    <dbReference type="NCBI Taxonomy" id="3711"/>
    <lineage>
        <taxon>Eukaryota</taxon>
        <taxon>Viridiplantae</taxon>
        <taxon>Streptophyta</taxon>
        <taxon>Embryophyta</taxon>
        <taxon>Tracheophyta</taxon>
        <taxon>Spermatophyta</taxon>
        <taxon>Magnoliopsida</taxon>
        <taxon>eudicotyledons</taxon>
        <taxon>Gunneridae</taxon>
        <taxon>Pentapetalae</taxon>
        <taxon>rosids</taxon>
        <taxon>malvids</taxon>
        <taxon>Brassicales</taxon>
        <taxon>Brassicaceae</taxon>
        <taxon>Brassiceae</taxon>
        <taxon>Brassica</taxon>
    </lineage>
</organism>
<dbReference type="AlphaFoldDB" id="A0A3P5YJC0"/>
<dbReference type="InterPro" id="IPR016897">
    <property type="entry name" value="SKP1"/>
</dbReference>
<reference evidence="4" key="1">
    <citation type="submission" date="2018-11" db="EMBL/GenBank/DDBJ databases">
        <authorList>
            <consortium name="Genoscope - CEA"/>
            <person name="William W."/>
        </authorList>
    </citation>
    <scope>NUCLEOTIDE SEQUENCE</scope>
</reference>
<dbReference type="GO" id="GO:0016567">
    <property type="term" value="P:protein ubiquitination"/>
    <property type="evidence" value="ECO:0007669"/>
    <property type="project" value="UniProtKB-UniPathway"/>
</dbReference>
<comment type="pathway">
    <text evidence="1">Protein modification; protein ubiquitination.</text>
</comment>
<feature type="domain" description="SKP1 component dimerisation" evidence="2">
    <location>
        <begin position="110"/>
        <end position="148"/>
    </location>
</feature>
<dbReference type="Proteomes" id="UP000694005">
    <property type="component" value="Chromosome A09"/>
</dbReference>
<dbReference type="Gramene" id="A09p72610.2_BraZ1">
    <property type="protein sequence ID" value="A09p72610.2_BraZ1.CDS"/>
    <property type="gene ID" value="A09g72610.2_BraZ1"/>
</dbReference>
<evidence type="ECO:0000313" key="4">
    <source>
        <dbReference type="EMBL" id="VDC63764.1"/>
    </source>
</evidence>
<dbReference type="Gene3D" id="3.30.710.10">
    <property type="entry name" value="Potassium Channel Kv1.1, Chain A"/>
    <property type="match status" value="1"/>
</dbReference>
<dbReference type="UniPathway" id="UPA00143"/>
<evidence type="ECO:0000259" key="2">
    <source>
        <dbReference type="Pfam" id="PF01466"/>
    </source>
</evidence>
<dbReference type="PANTHER" id="PTHR11165">
    <property type="entry name" value="SKP1"/>
    <property type="match status" value="1"/>
</dbReference>
<dbReference type="InterPro" id="IPR011333">
    <property type="entry name" value="SKP1/BTB/POZ_sf"/>
</dbReference>
<dbReference type="SUPFAM" id="SSF81382">
    <property type="entry name" value="Skp1 dimerisation domain-like"/>
    <property type="match status" value="1"/>
</dbReference>
<protein>
    <recommendedName>
        <fullName evidence="2">SKP1 component dimerisation domain-containing protein</fullName>
    </recommendedName>
</protein>
<dbReference type="EMBL" id="LR031568">
    <property type="protein sequence ID" value="VDC63764.1"/>
    <property type="molecule type" value="Genomic_DNA"/>
</dbReference>
<sequence>MSKIIVLKCVGHNPKDFELDEAVAVQFGCIKDLFHSDFDAESKIVVDVPTKFNSYIIGRILEFCSSRASFSSDRAYWEQYFFHPCREPNQRKRKELLAIMEASEYLGMESLVELTTQSLANYLKGKNPLTIRSLWKVEGDLTAEEEEAKALAMGVAKLGH</sequence>
<gene>
    <name evidence="4" type="ORF">BRAA09T41375Z</name>
    <name evidence="3" type="ORF">BRAPAZ1V2_A09P72610.2</name>
</gene>
<proteinExistence type="predicted"/>
<dbReference type="EMBL" id="LS974625">
    <property type="protein sequence ID" value="CAG7866794.1"/>
    <property type="molecule type" value="Genomic_DNA"/>
</dbReference>
<dbReference type="InterPro" id="IPR016072">
    <property type="entry name" value="Skp1_comp_dimer"/>
</dbReference>
<evidence type="ECO:0000313" key="3">
    <source>
        <dbReference type="EMBL" id="CAG7866794.1"/>
    </source>
</evidence>
<dbReference type="GO" id="GO:0006511">
    <property type="term" value="P:ubiquitin-dependent protein catabolic process"/>
    <property type="evidence" value="ECO:0007669"/>
    <property type="project" value="InterPro"/>
</dbReference>
<accession>A0A3P5YJC0</accession>
<name>A0A3P5YJC0_BRACM</name>